<dbReference type="EMBL" id="KI913241">
    <property type="protein sequence ID" value="ETV65289.1"/>
    <property type="molecule type" value="Genomic_DNA"/>
</dbReference>
<dbReference type="VEuPathDB" id="FungiDB:H257_17942"/>
<protein>
    <submittedName>
        <fullName evidence="2">Uncharacterized protein</fullName>
    </submittedName>
</protein>
<name>W4FEH3_APHAT</name>
<dbReference type="AlphaFoldDB" id="W4FEH3"/>
<reference evidence="2" key="1">
    <citation type="submission" date="2013-12" db="EMBL/GenBank/DDBJ databases">
        <title>The Genome Sequence of Aphanomyces astaci APO3.</title>
        <authorList>
            <consortium name="The Broad Institute Genomics Platform"/>
            <person name="Russ C."/>
            <person name="Tyler B."/>
            <person name="van West P."/>
            <person name="Dieguez-Uribeondo J."/>
            <person name="Young S.K."/>
            <person name="Zeng Q."/>
            <person name="Gargeya S."/>
            <person name="Fitzgerald M."/>
            <person name="Abouelleil A."/>
            <person name="Alvarado L."/>
            <person name="Chapman S.B."/>
            <person name="Gainer-Dewar J."/>
            <person name="Goldberg J."/>
            <person name="Griggs A."/>
            <person name="Gujja S."/>
            <person name="Hansen M."/>
            <person name="Howarth C."/>
            <person name="Imamovic A."/>
            <person name="Ireland A."/>
            <person name="Larimer J."/>
            <person name="McCowan C."/>
            <person name="Murphy C."/>
            <person name="Pearson M."/>
            <person name="Poon T.W."/>
            <person name="Priest M."/>
            <person name="Roberts A."/>
            <person name="Saif S."/>
            <person name="Shea T."/>
            <person name="Sykes S."/>
            <person name="Wortman J."/>
            <person name="Nusbaum C."/>
            <person name="Birren B."/>
        </authorList>
    </citation>
    <scope>NUCLEOTIDE SEQUENCE [LARGE SCALE GENOMIC DNA]</scope>
    <source>
        <strain evidence="2">APO3</strain>
    </source>
</reference>
<proteinExistence type="predicted"/>
<keyword evidence="1" id="KW-0472">Membrane</keyword>
<dbReference type="GeneID" id="20819938"/>
<gene>
    <name evidence="2" type="ORF">H257_17942</name>
</gene>
<dbReference type="RefSeq" id="XP_009845215.1">
    <property type="nucleotide sequence ID" value="XM_009846913.1"/>
</dbReference>
<feature type="transmembrane region" description="Helical" evidence="1">
    <location>
        <begin position="29"/>
        <end position="51"/>
    </location>
</feature>
<organism evidence="2">
    <name type="scientific">Aphanomyces astaci</name>
    <name type="common">Crayfish plague agent</name>
    <dbReference type="NCBI Taxonomy" id="112090"/>
    <lineage>
        <taxon>Eukaryota</taxon>
        <taxon>Sar</taxon>
        <taxon>Stramenopiles</taxon>
        <taxon>Oomycota</taxon>
        <taxon>Saprolegniomycetes</taxon>
        <taxon>Saprolegniales</taxon>
        <taxon>Verrucalvaceae</taxon>
        <taxon>Aphanomyces</taxon>
    </lineage>
</organism>
<evidence type="ECO:0000313" key="2">
    <source>
        <dbReference type="EMBL" id="ETV65289.1"/>
    </source>
</evidence>
<evidence type="ECO:0000256" key="1">
    <source>
        <dbReference type="SAM" id="Phobius"/>
    </source>
</evidence>
<keyword evidence="1" id="KW-0812">Transmembrane</keyword>
<keyword evidence="1" id="KW-1133">Transmembrane helix</keyword>
<accession>W4FEH3</accession>
<sequence length="56" mass="5956">MLVVCSRGIIKPRVVAMFGVGVYMVGDDLVINMTALVLCLVTLMAGVGYSARPQLN</sequence>